<name>A0ABW9V8E5_9BURK</name>
<evidence type="ECO:0000313" key="2">
    <source>
        <dbReference type="Proteomes" id="UP000449678"/>
    </source>
</evidence>
<dbReference type="RefSeq" id="WP_160990351.1">
    <property type="nucleotide sequence ID" value="NZ_WWCO01000006.1"/>
</dbReference>
<comment type="caution">
    <text evidence="1">The sequence shown here is derived from an EMBL/GenBank/DDBJ whole genome shotgun (WGS) entry which is preliminary data.</text>
</comment>
<dbReference type="EMBL" id="WWCO01000006">
    <property type="protein sequence ID" value="MYM34974.1"/>
    <property type="molecule type" value="Genomic_DNA"/>
</dbReference>
<proteinExistence type="predicted"/>
<reference evidence="1 2" key="1">
    <citation type="submission" date="2019-12" db="EMBL/GenBank/DDBJ databases">
        <title>Novel species isolated from a subtropical stream in China.</title>
        <authorList>
            <person name="Lu H."/>
        </authorList>
    </citation>
    <scope>NUCLEOTIDE SEQUENCE [LARGE SCALE GENOMIC DNA]</scope>
    <source>
        <strain evidence="1 2">FT94W</strain>
    </source>
</reference>
<keyword evidence="2" id="KW-1185">Reference proteome</keyword>
<gene>
    <name evidence="1" type="ORF">GTP38_11570</name>
</gene>
<evidence type="ECO:0008006" key="3">
    <source>
        <dbReference type="Google" id="ProtNLM"/>
    </source>
</evidence>
<evidence type="ECO:0000313" key="1">
    <source>
        <dbReference type="EMBL" id="MYM34974.1"/>
    </source>
</evidence>
<dbReference type="Proteomes" id="UP000449678">
    <property type="component" value="Unassembled WGS sequence"/>
</dbReference>
<accession>A0ABW9V8E5</accession>
<organism evidence="1 2">
    <name type="scientific">Duganella lactea</name>
    <dbReference type="NCBI Taxonomy" id="2692173"/>
    <lineage>
        <taxon>Bacteria</taxon>
        <taxon>Pseudomonadati</taxon>
        <taxon>Pseudomonadota</taxon>
        <taxon>Betaproteobacteria</taxon>
        <taxon>Burkholderiales</taxon>
        <taxon>Oxalobacteraceae</taxon>
        <taxon>Telluria group</taxon>
        <taxon>Duganella</taxon>
    </lineage>
</organism>
<protein>
    <recommendedName>
        <fullName evidence="3">Peptidase C39-like domain-containing protein</fullName>
    </recommendedName>
</protein>
<sequence>MAISTGTHNVEWRFQGIRSQCWLTCIEMLMQARYNCIYGLLKNEHSVTAMAERKKNKGSHIALHAEHYDLVVNATLDRNATIDHWNTALSMGPVIAVGRLGMGRIGWGMHAILIVGVSRDNNLAYYNPNMYTFVSAKSNRLSYMSLRRCNELVDFTDYDGPYWQTHADVLAANHEVRLCSYAQS</sequence>